<dbReference type="FunFam" id="2.40.10.10:FF:000077">
    <property type="entry name" value="Predicted protein"/>
    <property type="match status" value="1"/>
</dbReference>
<evidence type="ECO:0000256" key="7">
    <source>
        <dbReference type="ARBA" id="ARBA00023157"/>
    </source>
</evidence>
<evidence type="ECO:0000256" key="6">
    <source>
        <dbReference type="ARBA" id="ARBA00023145"/>
    </source>
</evidence>
<evidence type="ECO:0000256" key="8">
    <source>
        <dbReference type="RuleBase" id="RU363034"/>
    </source>
</evidence>
<dbReference type="InterPro" id="IPR050430">
    <property type="entry name" value="Peptidase_S1"/>
</dbReference>
<keyword evidence="12" id="KW-1185">Reference proteome</keyword>
<evidence type="ECO:0000313" key="12">
    <source>
        <dbReference type="Proteomes" id="UP000249218"/>
    </source>
</evidence>
<dbReference type="Gene3D" id="2.40.10.10">
    <property type="entry name" value="Trypsin-like serine proteases"/>
    <property type="match status" value="1"/>
</dbReference>
<feature type="domain" description="Peptidase S1" evidence="10">
    <location>
        <begin position="1"/>
        <end position="225"/>
    </location>
</feature>
<dbReference type="GO" id="GO:0006508">
    <property type="term" value="P:proteolysis"/>
    <property type="evidence" value="ECO:0007669"/>
    <property type="project" value="UniProtKB-KW"/>
</dbReference>
<dbReference type="InterPro" id="IPR018114">
    <property type="entry name" value="TRYPSIN_HIS"/>
</dbReference>
<dbReference type="OrthoDB" id="10059102at2759"/>
<dbReference type="Proteomes" id="UP000249218">
    <property type="component" value="Unassembled WGS sequence"/>
</dbReference>
<dbReference type="EMBL" id="KZ150339">
    <property type="protein sequence ID" value="PZC71315.1"/>
    <property type="molecule type" value="Genomic_DNA"/>
</dbReference>
<keyword evidence="4 8" id="KW-0378">Hydrolase</keyword>
<dbReference type="AlphaFoldDB" id="A0A2W1BAP5"/>
<feature type="chain" id="PRO_5016084066" description="Peptidase S1 domain-containing protein" evidence="9">
    <location>
        <begin position="17"/>
        <end position="237"/>
    </location>
</feature>
<dbReference type="PROSITE" id="PS00134">
    <property type="entry name" value="TRYPSIN_HIS"/>
    <property type="match status" value="1"/>
</dbReference>
<dbReference type="PROSITE" id="PS00135">
    <property type="entry name" value="TRYPSIN_SER"/>
    <property type="match status" value="1"/>
</dbReference>
<dbReference type="InterPro" id="IPR001314">
    <property type="entry name" value="Peptidase_S1A"/>
</dbReference>
<proteinExistence type="inferred from homology"/>
<reference evidence="11 12" key="1">
    <citation type="journal article" date="2017" name="BMC Biol.">
        <title>Genomic innovations, transcriptional plasticity and gene loss underlying the evolution and divergence of two highly polyphagous and invasive Helicoverpa pest species.</title>
        <authorList>
            <person name="Pearce S.L."/>
            <person name="Clarke D.F."/>
            <person name="East P.D."/>
            <person name="Elfekih S."/>
            <person name="Gordon K.H."/>
            <person name="Jermiin L.S."/>
            <person name="McGaughran A."/>
            <person name="Oakeshott J.G."/>
            <person name="Papanikolaou A."/>
            <person name="Perera O.P."/>
            <person name="Rane R.V."/>
            <person name="Richards S."/>
            <person name="Tay W.T."/>
            <person name="Walsh T.K."/>
            <person name="Anderson A."/>
            <person name="Anderson C.J."/>
            <person name="Asgari S."/>
            <person name="Board P.G."/>
            <person name="Bretschneider A."/>
            <person name="Campbell P.M."/>
            <person name="Chertemps T."/>
            <person name="Christeller J.T."/>
            <person name="Coppin C.W."/>
            <person name="Downes S.J."/>
            <person name="Duan G."/>
            <person name="Farnsworth C.A."/>
            <person name="Good R.T."/>
            <person name="Han L.B."/>
            <person name="Han Y.C."/>
            <person name="Hatje K."/>
            <person name="Horne I."/>
            <person name="Huang Y.P."/>
            <person name="Hughes D.S."/>
            <person name="Jacquin-Joly E."/>
            <person name="James W."/>
            <person name="Jhangiani S."/>
            <person name="Kollmar M."/>
            <person name="Kuwar S.S."/>
            <person name="Li S."/>
            <person name="Liu N.Y."/>
            <person name="Maibeche M.T."/>
            <person name="Miller J.R."/>
            <person name="Montagne N."/>
            <person name="Perry T."/>
            <person name="Qu J."/>
            <person name="Song S.V."/>
            <person name="Sutton G.G."/>
            <person name="Vogel H."/>
            <person name="Walenz B.P."/>
            <person name="Xu W."/>
            <person name="Zhang H.J."/>
            <person name="Zou Z."/>
            <person name="Batterham P."/>
            <person name="Edwards O.R."/>
            <person name="Feyereisen R."/>
            <person name="Gibbs R.A."/>
            <person name="Heckel D.G."/>
            <person name="McGrath A."/>
            <person name="Robin C."/>
            <person name="Scherer S.E."/>
            <person name="Worley K.C."/>
            <person name="Wu Y.D."/>
        </authorList>
    </citation>
    <scope>NUCLEOTIDE SEQUENCE [LARGE SCALE GENOMIC DNA]</scope>
    <source>
        <strain evidence="11">Harm_GR_Male_#8</strain>
        <tissue evidence="11">Whole organism</tissue>
    </source>
</reference>
<evidence type="ECO:0000256" key="5">
    <source>
        <dbReference type="ARBA" id="ARBA00022825"/>
    </source>
</evidence>
<dbReference type="InterPro" id="IPR033116">
    <property type="entry name" value="TRYPSIN_SER"/>
</dbReference>
<dbReference type="PRINTS" id="PR00722">
    <property type="entry name" value="CHYMOTRYPSIN"/>
</dbReference>
<evidence type="ECO:0000313" key="11">
    <source>
        <dbReference type="EMBL" id="PZC71315.1"/>
    </source>
</evidence>
<keyword evidence="5 8" id="KW-0720">Serine protease</keyword>
<dbReference type="Pfam" id="PF00089">
    <property type="entry name" value="Trypsin"/>
    <property type="match status" value="1"/>
</dbReference>
<dbReference type="PANTHER" id="PTHR24276:SF91">
    <property type="entry name" value="AT26814P-RELATED"/>
    <property type="match status" value="1"/>
</dbReference>
<gene>
    <name evidence="11" type="primary">HaOG200404</name>
    <name evidence="11" type="ORF">B5X24_HaOG200404</name>
</gene>
<organism evidence="11 12">
    <name type="scientific">Helicoverpa armigera</name>
    <name type="common">Cotton bollworm</name>
    <name type="synonym">Heliothis armigera</name>
    <dbReference type="NCBI Taxonomy" id="29058"/>
    <lineage>
        <taxon>Eukaryota</taxon>
        <taxon>Metazoa</taxon>
        <taxon>Ecdysozoa</taxon>
        <taxon>Arthropoda</taxon>
        <taxon>Hexapoda</taxon>
        <taxon>Insecta</taxon>
        <taxon>Pterygota</taxon>
        <taxon>Neoptera</taxon>
        <taxon>Endopterygota</taxon>
        <taxon>Lepidoptera</taxon>
        <taxon>Glossata</taxon>
        <taxon>Ditrysia</taxon>
        <taxon>Noctuoidea</taxon>
        <taxon>Noctuidae</taxon>
        <taxon>Heliothinae</taxon>
        <taxon>Helicoverpa</taxon>
    </lineage>
</organism>
<dbReference type="InterPro" id="IPR001254">
    <property type="entry name" value="Trypsin_dom"/>
</dbReference>
<dbReference type="CDD" id="cd00190">
    <property type="entry name" value="Tryp_SPc"/>
    <property type="match status" value="1"/>
</dbReference>
<dbReference type="InterPro" id="IPR009003">
    <property type="entry name" value="Peptidase_S1_PA"/>
</dbReference>
<keyword evidence="2 8" id="KW-0645">Protease</keyword>
<dbReference type="PANTHER" id="PTHR24276">
    <property type="entry name" value="POLYSERASE-RELATED"/>
    <property type="match status" value="1"/>
</dbReference>
<evidence type="ECO:0000256" key="1">
    <source>
        <dbReference type="ARBA" id="ARBA00007664"/>
    </source>
</evidence>
<feature type="signal peptide" evidence="9">
    <location>
        <begin position="1"/>
        <end position="16"/>
    </location>
</feature>
<protein>
    <recommendedName>
        <fullName evidence="10">Peptidase S1 domain-containing protein</fullName>
    </recommendedName>
</protein>
<name>A0A2W1BAP5_HELAM</name>
<dbReference type="SMART" id="SM00020">
    <property type="entry name" value="Tryp_SPc"/>
    <property type="match status" value="1"/>
</dbReference>
<sequence>MISLVFCFAFFSFVVSLVRRGRHSCGGALVADDIVVTAAHCISGSFPEMYEIRVGSSFSQKGGDLYPVGDFRWHPDFSYSKMDSDIAVLWLKKKVVFSDRVAPIEMADKDEEILDGDVTIVTGWGNLFETGGMPHILQRVAVPKVNEQQCNAAYQPVYTITNNMLCAGTSEGGKDACQGDSGGPLVHNNKLAGVVSWGLGCARPDYPGVYAKVSALRTWLDNNIAMLRWKHVQRSVE</sequence>
<dbReference type="PROSITE" id="PS50240">
    <property type="entry name" value="TRYPSIN_DOM"/>
    <property type="match status" value="1"/>
</dbReference>
<dbReference type="GO" id="GO:0004252">
    <property type="term" value="F:serine-type endopeptidase activity"/>
    <property type="evidence" value="ECO:0007669"/>
    <property type="project" value="InterPro"/>
</dbReference>
<evidence type="ECO:0000256" key="3">
    <source>
        <dbReference type="ARBA" id="ARBA00022729"/>
    </source>
</evidence>
<dbReference type="SUPFAM" id="SSF50494">
    <property type="entry name" value="Trypsin-like serine proteases"/>
    <property type="match status" value="1"/>
</dbReference>
<evidence type="ECO:0000256" key="4">
    <source>
        <dbReference type="ARBA" id="ARBA00022801"/>
    </source>
</evidence>
<dbReference type="InterPro" id="IPR043504">
    <property type="entry name" value="Peptidase_S1_PA_chymotrypsin"/>
</dbReference>
<comment type="similarity">
    <text evidence="1">Belongs to the peptidase S1 family.</text>
</comment>
<keyword evidence="7" id="KW-1015">Disulfide bond</keyword>
<evidence type="ECO:0000256" key="2">
    <source>
        <dbReference type="ARBA" id="ARBA00022670"/>
    </source>
</evidence>
<keyword evidence="3 9" id="KW-0732">Signal</keyword>
<accession>A0A2W1BAP5</accession>
<keyword evidence="6" id="KW-0865">Zymogen</keyword>
<evidence type="ECO:0000259" key="10">
    <source>
        <dbReference type="PROSITE" id="PS50240"/>
    </source>
</evidence>
<evidence type="ECO:0000256" key="9">
    <source>
        <dbReference type="SAM" id="SignalP"/>
    </source>
</evidence>